<dbReference type="InterPro" id="IPR027417">
    <property type="entry name" value="P-loop_NTPase"/>
</dbReference>
<gene>
    <name evidence="2" type="ORF">MOPEL_134_00160</name>
</gene>
<name>H5UVH4_9MICO</name>
<proteinExistence type="predicted"/>
<dbReference type="eggNOG" id="COG0455">
    <property type="taxonomic scope" value="Bacteria"/>
</dbReference>
<dbReference type="SUPFAM" id="SSF52540">
    <property type="entry name" value="P-loop containing nucleoside triphosphate hydrolases"/>
    <property type="match status" value="1"/>
</dbReference>
<feature type="compositionally biased region" description="Low complexity" evidence="1">
    <location>
        <begin position="63"/>
        <end position="78"/>
    </location>
</feature>
<dbReference type="Gene3D" id="3.40.50.300">
    <property type="entry name" value="P-loop containing nucleotide triphosphate hydrolases"/>
    <property type="match status" value="1"/>
</dbReference>
<dbReference type="InterPro" id="IPR050625">
    <property type="entry name" value="ParA/MinD_ATPase"/>
</dbReference>
<feature type="region of interest" description="Disordered" evidence="1">
    <location>
        <begin position="1"/>
        <end position="46"/>
    </location>
</feature>
<dbReference type="GO" id="GO:0016887">
    <property type="term" value="F:ATP hydrolysis activity"/>
    <property type="evidence" value="ECO:0007669"/>
    <property type="project" value="TreeGrafter"/>
</dbReference>
<dbReference type="AlphaFoldDB" id="H5UVH4"/>
<reference evidence="2 3" key="1">
    <citation type="submission" date="2012-02" db="EMBL/GenBank/DDBJ databases">
        <title>Whole genome shotgun sequence of Mobilicoccus pelagius NBRC 104925.</title>
        <authorList>
            <person name="Yoshida Y."/>
            <person name="Hosoyama A."/>
            <person name="Tsuchikane K."/>
            <person name="Katsumata H."/>
            <person name="Yamazaki S."/>
            <person name="Fujita N."/>
        </authorList>
    </citation>
    <scope>NUCLEOTIDE SEQUENCE [LARGE SCALE GENOMIC DNA]</scope>
    <source>
        <strain evidence="2 3">NBRC 104925</strain>
    </source>
</reference>
<dbReference type="Proteomes" id="UP000004367">
    <property type="component" value="Unassembled WGS sequence"/>
</dbReference>
<evidence type="ECO:0000313" key="2">
    <source>
        <dbReference type="EMBL" id="GAB49732.1"/>
    </source>
</evidence>
<sequence>MTMPPNTSKKPVNPRPEPDVVRYTATARPWRRDDAADRAARRHSPSVVSVALGAMGTTDEAGASAMAGAAGAATMTSSDDVRGMPANPSRVGHDDGPGGTATSATAGYSSPTPASGVGAVPGRTLPPVEVPMVRPRTPKPRSGWQSVAYRVTGGRWNPGPGERERRQREREAQIATQLRGKHVTAFFCLKGGISKTSTTAATSIALSDLRPDPVFAIDANPDAGDLAERLVGEKLSGIAALARDIDDVDSLEALSRYTATRGRLTVLPGEPNPMLGDSLRADDFDAVVQVVQRYHSFVQVDCGTGVTHPLMEGVLRYADTVVIPAAWSVTGAKRAAETIDWLRDHGFAHLADTCIVVLTAKDIVSGAVDKDAVLDHLSRAADVIVVPADPHVADGALLDWESLQPATREAYLDIAAAITRRFDAHR</sequence>
<feature type="compositionally biased region" description="Low complexity" evidence="1">
    <location>
        <begin position="100"/>
        <end position="115"/>
    </location>
</feature>
<dbReference type="RefSeq" id="WP_009483575.1">
    <property type="nucleotide sequence ID" value="NZ_BAFE01000093.1"/>
</dbReference>
<evidence type="ECO:0000313" key="3">
    <source>
        <dbReference type="Proteomes" id="UP000004367"/>
    </source>
</evidence>
<accession>H5UVH4</accession>
<dbReference type="GO" id="GO:0051782">
    <property type="term" value="P:negative regulation of cell division"/>
    <property type="evidence" value="ECO:0007669"/>
    <property type="project" value="TreeGrafter"/>
</dbReference>
<comment type="caution">
    <text evidence="2">The sequence shown here is derived from an EMBL/GenBank/DDBJ whole genome shotgun (WGS) entry which is preliminary data.</text>
</comment>
<keyword evidence="3" id="KW-1185">Reference proteome</keyword>
<evidence type="ECO:0008006" key="4">
    <source>
        <dbReference type="Google" id="ProtNLM"/>
    </source>
</evidence>
<dbReference type="GO" id="GO:0005829">
    <property type="term" value="C:cytosol"/>
    <property type="evidence" value="ECO:0007669"/>
    <property type="project" value="TreeGrafter"/>
</dbReference>
<feature type="region of interest" description="Disordered" evidence="1">
    <location>
        <begin position="63"/>
        <end position="143"/>
    </location>
</feature>
<dbReference type="STRING" id="1089455.MOPEL_134_00160"/>
<protein>
    <recommendedName>
        <fullName evidence="4">AAA domain-containing protein</fullName>
    </recommendedName>
</protein>
<dbReference type="GO" id="GO:0009898">
    <property type="term" value="C:cytoplasmic side of plasma membrane"/>
    <property type="evidence" value="ECO:0007669"/>
    <property type="project" value="TreeGrafter"/>
</dbReference>
<feature type="compositionally biased region" description="Basic and acidic residues" evidence="1">
    <location>
        <begin position="30"/>
        <end position="39"/>
    </location>
</feature>
<dbReference type="PANTHER" id="PTHR43384:SF14">
    <property type="entry name" value="ESX-1 SECRETION-ASSOCIATED PROTEIN ESPI"/>
    <property type="match status" value="1"/>
</dbReference>
<dbReference type="GO" id="GO:0005524">
    <property type="term" value="F:ATP binding"/>
    <property type="evidence" value="ECO:0007669"/>
    <property type="project" value="TreeGrafter"/>
</dbReference>
<evidence type="ECO:0000256" key="1">
    <source>
        <dbReference type="SAM" id="MobiDB-lite"/>
    </source>
</evidence>
<feature type="compositionally biased region" description="Polar residues" evidence="1">
    <location>
        <begin position="1"/>
        <end position="10"/>
    </location>
</feature>
<organism evidence="2 3">
    <name type="scientific">Mobilicoccus pelagius NBRC 104925</name>
    <dbReference type="NCBI Taxonomy" id="1089455"/>
    <lineage>
        <taxon>Bacteria</taxon>
        <taxon>Bacillati</taxon>
        <taxon>Actinomycetota</taxon>
        <taxon>Actinomycetes</taxon>
        <taxon>Micrococcales</taxon>
        <taxon>Dermatophilaceae</taxon>
        <taxon>Mobilicoccus</taxon>
    </lineage>
</organism>
<dbReference type="EMBL" id="BAFE01000093">
    <property type="protein sequence ID" value="GAB49732.1"/>
    <property type="molecule type" value="Genomic_DNA"/>
</dbReference>
<dbReference type="PANTHER" id="PTHR43384">
    <property type="entry name" value="SEPTUM SITE-DETERMINING PROTEIN MIND HOMOLOG, CHLOROPLASTIC-RELATED"/>
    <property type="match status" value="1"/>
</dbReference>